<feature type="compositionally biased region" description="Basic residues" evidence="6">
    <location>
        <begin position="552"/>
        <end position="563"/>
    </location>
</feature>
<dbReference type="GO" id="GO:0008239">
    <property type="term" value="F:dipeptidyl-peptidase activity"/>
    <property type="evidence" value="ECO:0007669"/>
    <property type="project" value="TreeGrafter"/>
</dbReference>
<dbReference type="GO" id="GO:0070008">
    <property type="term" value="F:serine-type exopeptidase activity"/>
    <property type="evidence" value="ECO:0007669"/>
    <property type="project" value="InterPro"/>
</dbReference>
<keyword evidence="5" id="KW-0325">Glycoprotein</keyword>
<dbReference type="Proteomes" id="UP000298030">
    <property type="component" value="Unassembled WGS sequence"/>
</dbReference>
<dbReference type="GO" id="GO:0006508">
    <property type="term" value="P:proteolysis"/>
    <property type="evidence" value="ECO:0007669"/>
    <property type="project" value="UniProtKB-KW"/>
</dbReference>
<evidence type="ECO:0000256" key="2">
    <source>
        <dbReference type="ARBA" id="ARBA00022670"/>
    </source>
</evidence>
<keyword evidence="4" id="KW-0378">Hydrolase</keyword>
<sequence>MLPRSLWSSTFSAPFLVLSFLISTSSGRLPDGPAHGNMPRRPTIPEVRLGARASLPVVDVNGNELPPYNTVYHFDQLIDHNRPYLGTFKQRFWHTSEYYKPGGPIILSTPGERNADFYFSYLTNMTIMGVLAQELNGATIVLEHRFYGQSNPYPDLSVESLRVHTIQQAIDDLQYFAENVVLPMPGGDKVAPRMAPWIFAGGSYAGALASWAMVSKPNLFFAAYSSSGVVQARVDFWEYFEPVREYMPRNCSLDVEAAISQVDKIFQSGNTTAMDSIKKSFGLSDLTNSIDFLGALRNNLWDWQQLQPSTGSMSIFYRFCDQLQLKPGAAPQPTGWGADYALGAWGRFWRREYYPYLCGIDDAETCLGTANPALDYWTDTSPGNSARAWFWTVCNEVGYLQADQNAAPEGKPSLVSRLVQPSYDLRQCQLMFPKAFSKVPTPRADLVNLLYKGWNVNLDRIIFVNGARDPWRDTTMSARGQQPRVTSKQQVHLTDGFHCSDLTLDGAVDPSIAEVHRKAVESMRKWLRSYRPTPRPQNPVKPPRPPPPHLWRPFRTKGRKSKKTNAWMRDGQ</sequence>
<reference evidence="8 9" key="1">
    <citation type="journal article" date="2019" name="Nat. Ecol. Evol.">
        <title>Megaphylogeny resolves global patterns of mushroom evolution.</title>
        <authorList>
            <person name="Varga T."/>
            <person name="Krizsan K."/>
            <person name="Foldi C."/>
            <person name="Dima B."/>
            <person name="Sanchez-Garcia M."/>
            <person name="Sanchez-Ramirez S."/>
            <person name="Szollosi G.J."/>
            <person name="Szarkandi J.G."/>
            <person name="Papp V."/>
            <person name="Albert L."/>
            <person name="Andreopoulos W."/>
            <person name="Angelini C."/>
            <person name="Antonin V."/>
            <person name="Barry K.W."/>
            <person name="Bougher N.L."/>
            <person name="Buchanan P."/>
            <person name="Buyck B."/>
            <person name="Bense V."/>
            <person name="Catcheside P."/>
            <person name="Chovatia M."/>
            <person name="Cooper J."/>
            <person name="Damon W."/>
            <person name="Desjardin D."/>
            <person name="Finy P."/>
            <person name="Geml J."/>
            <person name="Haridas S."/>
            <person name="Hughes K."/>
            <person name="Justo A."/>
            <person name="Karasinski D."/>
            <person name="Kautmanova I."/>
            <person name="Kiss B."/>
            <person name="Kocsube S."/>
            <person name="Kotiranta H."/>
            <person name="LaButti K.M."/>
            <person name="Lechner B.E."/>
            <person name="Liimatainen K."/>
            <person name="Lipzen A."/>
            <person name="Lukacs Z."/>
            <person name="Mihaltcheva S."/>
            <person name="Morgado L.N."/>
            <person name="Niskanen T."/>
            <person name="Noordeloos M.E."/>
            <person name="Ohm R.A."/>
            <person name="Ortiz-Santana B."/>
            <person name="Ovrebo C."/>
            <person name="Racz N."/>
            <person name="Riley R."/>
            <person name="Savchenko A."/>
            <person name="Shiryaev A."/>
            <person name="Soop K."/>
            <person name="Spirin V."/>
            <person name="Szebenyi C."/>
            <person name="Tomsovsky M."/>
            <person name="Tulloss R.E."/>
            <person name="Uehling J."/>
            <person name="Grigoriev I.V."/>
            <person name="Vagvolgyi C."/>
            <person name="Papp T."/>
            <person name="Martin F.M."/>
            <person name="Miettinen O."/>
            <person name="Hibbett D.S."/>
            <person name="Nagy L.G."/>
        </authorList>
    </citation>
    <scope>NUCLEOTIDE SEQUENCE [LARGE SCALE GENOMIC DNA]</scope>
    <source>
        <strain evidence="8 9">FP101781</strain>
    </source>
</reference>
<evidence type="ECO:0000256" key="3">
    <source>
        <dbReference type="ARBA" id="ARBA00022729"/>
    </source>
</evidence>
<dbReference type="OrthoDB" id="1735038at2759"/>
<evidence type="ECO:0000256" key="4">
    <source>
        <dbReference type="ARBA" id="ARBA00022801"/>
    </source>
</evidence>
<evidence type="ECO:0000256" key="7">
    <source>
        <dbReference type="SAM" id="SignalP"/>
    </source>
</evidence>
<keyword evidence="2" id="KW-0645">Protease</keyword>
<evidence type="ECO:0000256" key="5">
    <source>
        <dbReference type="ARBA" id="ARBA00023180"/>
    </source>
</evidence>
<dbReference type="SUPFAM" id="SSF53474">
    <property type="entry name" value="alpha/beta-Hydrolases"/>
    <property type="match status" value="1"/>
</dbReference>
<name>A0A4Y7T8Y1_COPMI</name>
<accession>A0A4Y7T8Y1</accession>
<protein>
    <recommendedName>
        <fullName evidence="10">Peptidase S28</fullName>
    </recommendedName>
</protein>
<evidence type="ECO:0000313" key="8">
    <source>
        <dbReference type="EMBL" id="TEB30029.1"/>
    </source>
</evidence>
<comment type="similarity">
    <text evidence="1">Belongs to the peptidase S28 family.</text>
</comment>
<dbReference type="InterPro" id="IPR008758">
    <property type="entry name" value="Peptidase_S28"/>
</dbReference>
<proteinExistence type="inferred from homology"/>
<dbReference type="PANTHER" id="PTHR11010">
    <property type="entry name" value="PROTEASE S28 PRO-X CARBOXYPEPTIDASE-RELATED"/>
    <property type="match status" value="1"/>
</dbReference>
<evidence type="ECO:0008006" key="10">
    <source>
        <dbReference type="Google" id="ProtNLM"/>
    </source>
</evidence>
<dbReference type="EMBL" id="QPFP01000024">
    <property type="protein sequence ID" value="TEB30029.1"/>
    <property type="molecule type" value="Genomic_DNA"/>
</dbReference>
<gene>
    <name evidence="8" type="ORF">FA13DRAFT_563022</name>
</gene>
<evidence type="ECO:0000313" key="9">
    <source>
        <dbReference type="Proteomes" id="UP000298030"/>
    </source>
</evidence>
<evidence type="ECO:0000256" key="6">
    <source>
        <dbReference type="SAM" id="MobiDB-lite"/>
    </source>
</evidence>
<keyword evidence="3 7" id="KW-0732">Signal</keyword>
<feature type="signal peptide" evidence="7">
    <location>
        <begin position="1"/>
        <end position="27"/>
    </location>
</feature>
<organism evidence="8 9">
    <name type="scientific">Coprinellus micaceus</name>
    <name type="common">Glistening ink-cap mushroom</name>
    <name type="synonym">Coprinus micaceus</name>
    <dbReference type="NCBI Taxonomy" id="71717"/>
    <lineage>
        <taxon>Eukaryota</taxon>
        <taxon>Fungi</taxon>
        <taxon>Dikarya</taxon>
        <taxon>Basidiomycota</taxon>
        <taxon>Agaricomycotina</taxon>
        <taxon>Agaricomycetes</taxon>
        <taxon>Agaricomycetidae</taxon>
        <taxon>Agaricales</taxon>
        <taxon>Agaricineae</taxon>
        <taxon>Psathyrellaceae</taxon>
        <taxon>Coprinellus</taxon>
    </lineage>
</organism>
<evidence type="ECO:0000256" key="1">
    <source>
        <dbReference type="ARBA" id="ARBA00011079"/>
    </source>
</evidence>
<dbReference type="PANTHER" id="PTHR11010:SF23">
    <property type="entry name" value="SERINE PEPTIDASE"/>
    <property type="match status" value="1"/>
</dbReference>
<feature type="compositionally biased region" description="Pro residues" evidence="6">
    <location>
        <begin position="533"/>
        <end position="550"/>
    </location>
</feature>
<dbReference type="Pfam" id="PF05577">
    <property type="entry name" value="Peptidase_S28"/>
    <property type="match status" value="2"/>
</dbReference>
<feature type="region of interest" description="Disordered" evidence="6">
    <location>
        <begin position="528"/>
        <end position="572"/>
    </location>
</feature>
<keyword evidence="9" id="KW-1185">Reference proteome</keyword>
<dbReference type="AlphaFoldDB" id="A0A4Y7T8Y1"/>
<dbReference type="Gene3D" id="3.40.50.1820">
    <property type="entry name" value="alpha/beta hydrolase"/>
    <property type="match status" value="2"/>
</dbReference>
<dbReference type="InterPro" id="IPR029058">
    <property type="entry name" value="AB_hydrolase_fold"/>
</dbReference>
<comment type="caution">
    <text evidence="8">The sequence shown here is derived from an EMBL/GenBank/DDBJ whole genome shotgun (WGS) entry which is preliminary data.</text>
</comment>
<feature type="chain" id="PRO_5021190560" description="Peptidase S28" evidence="7">
    <location>
        <begin position="28"/>
        <end position="572"/>
    </location>
</feature>